<evidence type="ECO:0000313" key="7">
    <source>
        <dbReference type="Proteomes" id="UP000026915"/>
    </source>
</evidence>
<reference evidence="6 7" key="1">
    <citation type="journal article" date="2013" name="Genome Biol.">
        <title>The genome sequence of the most widely cultivated cacao type and its use to identify candidate genes regulating pod color.</title>
        <authorList>
            <person name="Motamayor J.C."/>
            <person name="Mockaitis K."/>
            <person name="Schmutz J."/>
            <person name="Haiminen N."/>
            <person name="Iii D.L."/>
            <person name="Cornejo O."/>
            <person name="Findley S.D."/>
            <person name="Zheng P."/>
            <person name="Utro F."/>
            <person name="Royaert S."/>
            <person name="Saski C."/>
            <person name="Jenkins J."/>
            <person name="Podicheti R."/>
            <person name="Zhao M."/>
            <person name="Scheffler B.E."/>
            <person name="Stack J.C."/>
            <person name="Feltus F.A."/>
            <person name="Mustiga G.M."/>
            <person name="Amores F."/>
            <person name="Phillips W."/>
            <person name="Marelli J.P."/>
            <person name="May G.D."/>
            <person name="Shapiro H."/>
            <person name="Ma J."/>
            <person name="Bustamante C.D."/>
            <person name="Schnell R.J."/>
            <person name="Main D."/>
            <person name="Gilbert D."/>
            <person name="Parida L."/>
            <person name="Kuhn D.N."/>
        </authorList>
    </citation>
    <scope>NUCLEOTIDE SEQUENCE [LARGE SCALE GENOMIC DNA]</scope>
    <source>
        <strain evidence="7">cv. Matina 1-6</strain>
    </source>
</reference>
<evidence type="ECO:0000256" key="3">
    <source>
        <dbReference type="ARBA" id="ARBA00022963"/>
    </source>
</evidence>
<name>A0A061F8H3_THECC</name>
<dbReference type="STRING" id="3641.A0A061F8H3"/>
<evidence type="ECO:0000256" key="1">
    <source>
        <dbReference type="ARBA" id="ARBA00008668"/>
    </source>
</evidence>
<dbReference type="InterPro" id="IPR036514">
    <property type="entry name" value="SGNH_hydro_sf"/>
</dbReference>
<dbReference type="Proteomes" id="UP000026915">
    <property type="component" value="Chromosome 5"/>
</dbReference>
<organism evidence="6 7">
    <name type="scientific">Theobroma cacao</name>
    <name type="common">Cacao</name>
    <name type="synonym">Cocoa</name>
    <dbReference type="NCBI Taxonomy" id="3641"/>
    <lineage>
        <taxon>Eukaryota</taxon>
        <taxon>Viridiplantae</taxon>
        <taxon>Streptophyta</taxon>
        <taxon>Embryophyta</taxon>
        <taxon>Tracheophyta</taxon>
        <taxon>Spermatophyta</taxon>
        <taxon>Magnoliopsida</taxon>
        <taxon>eudicotyledons</taxon>
        <taxon>Gunneridae</taxon>
        <taxon>Pentapetalae</taxon>
        <taxon>rosids</taxon>
        <taxon>malvids</taxon>
        <taxon>Malvales</taxon>
        <taxon>Malvaceae</taxon>
        <taxon>Byttnerioideae</taxon>
        <taxon>Theobroma</taxon>
    </lineage>
</organism>
<dbReference type="eggNOG" id="ENOG502QQP0">
    <property type="taxonomic scope" value="Eukaryota"/>
</dbReference>
<dbReference type="Pfam" id="PF00657">
    <property type="entry name" value="Lipase_GDSL"/>
    <property type="match status" value="1"/>
</dbReference>
<dbReference type="GO" id="GO:0016042">
    <property type="term" value="P:lipid catabolic process"/>
    <property type="evidence" value="ECO:0007669"/>
    <property type="project" value="UniProtKB-KW"/>
</dbReference>
<dbReference type="PANTHER" id="PTHR45648">
    <property type="entry name" value="GDSL LIPASE/ACYLHYDROLASE FAMILY PROTEIN (AFU_ORTHOLOGUE AFUA_4G14700)"/>
    <property type="match status" value="1"/>
</dbReference>
<proteinExistence type="inferred from homology"/>
<evidence type="ECO:0000256" key="2">
    <source>
        <dbReference type="ARBA" id="ARBA00022801"/>
    </source>
</evidence>
<keyword evidence="2" id="KW-0378">Hydrolase</keyword>
<evidence type="ECO:0000256" key="5">
    <source>
        <dbReference type="SAM" id="MobiDB-lite"/>
    </source>
</evidence>
<accession>A0A061F8H3</accession>
<sequence length="275" mass="31518">MLDGGTGNFHLQKQSQKGDRKEKKKKILSAKPQSYLRASIYSSLHPRKSLPIEAKSLRACQRILPPYGVDYPTGRRTGRFSNGLIIPDLISQQIGLSEPPLPSLSPELRGQKLFNGANFASAGVVILNDTGIQFASIIRMFRRFDYFEQYQHRLSALIGAEQTRRLVNQALVLITVGGNDFVNNYYLIPYSARIYYITDSMLWARTLQWDRSMHNVLQFVSKQRDLCILVSIPSLREGKQVDYATHHDRLYQVHASNEPQHHYSLRFHVLIDTFP</sequence>
<evidence type="ECO:0000256" key="4">
    <source>
        <dbReference type="ARBA" id="ARBA00023098"/>
    </source>
</evidence>
<dbReference type="GO" id="GO:0016788">
    <property type="term" value="F:hydrolase activity, acting on ester bonds"/>
    <property type="evidence" value="ECO:0007669"/>
    <property type="project" value="InterPro"/>
</dbReference>
<dbReference type="Gene3D" id="3.40.50.1110">
    <property type="entry name" value="SGNH hydrolase"/>
    <property type="match status" value="1"/>
</dbReference>
<gene>
    <name evidence="6" type="ORF">TCM_026117</name>
</gene>
<dbReference type="EMBL" id="CM001883">
    <property type="protein sequence ID" value="EOY10804.1"/>
    <property type="molecule type" value="Genomic_DNA"/>
</dbReference>
<keyword evidence="3" id="KW-0442">Lipid degradation</keyword>
<evidence type="ECO:0000313" key="6">
    <source>
        <dbReference type="EMBL" id="EOY10804.1"/>
    </source>
</evidence>
<protein>
    <submittedName>
        <fullName evidence="6">GDSL-like Lipase/Acylhydrolase superfamily protein, putative</fullName>
    </submittedName>
</protein>
<dbReference type="PANTHER" id="PTHR45648:SF167">
    <property type="entry name" value="GDSL ESTERASE_LIPASE LTL1"/>
    <property type="match status" value="1"/>
</dbReference>
<keyword evidence="7" id="KW-1185">Reference proteome</keyword>
<dbReference type="InterPro" id="IPR051058">
    <property type="entry name" value="GDSL_Est/Lipase"/>
</dbReference>
<dbReference type="Gramene" id="EOY10804">
    <property type="protein sequence ID" value="EOY10804"/>
    <property type="gene ID" value="TCM_026117"/>
</dbReference>
<dbReference type="InParanoid" id="A0A061F8H3"/>
<comment type="similarity">
    <text evidence="1">Belongs to the 'GDSL' lipolytic enzyme family.</text>
</comment>
<keyword evidence="4" id="KW-0443">Lipid metabolism</keyword>
<feature type="region of interest" description="Disordered" evidence="5">
    <location>
        <begin position="1"/>
        <end position="28"/>
    </location>
</feature>
<dbReference type="AlphaFoldDB" id="A0A061F8H3"/>
<dbReference type="InterPro" id="IPR001087">
    <property type="entry name" value="GDSL"/>
</dbReference>
<dbReference type="HOGENOM" id="CLU_1013414_0_0_1"/>